<feature type="region of interest" description="Disordered" evidence="1">
    <location>
        <begin position="1"/>
        <end position="38"/>
    </location>
</feature>
<accession>A0ABP7XYL1</accession>
<gene>
    <name evidence="2" type="ORF">GCM10022215_39090</name>
</gene>
<organism evidence="2 3">
    <name type="scientific">Nocardioides fonticola</name>
    <dbReference type="NCBI Taxonomy" id="450363"/>
    <lineage>
        <taxon>Bacteria</taxon>
        <taxon>Bacillati</taxon>
        <taxon>Actinomycetota</taxon>
        <taxon>Actinomycetes</taxon>
        <taxon>Propionibacteriales</taxon>
        <taxon>Nocardioidaceae</taxon>
        <taxon>Nocardioides</taxon>
    </lineage>
</organism>
<evidence type="ECO:0000313" key="3">
    <source>
        <dbReference type="Proteomes" id="UP001501495"/>
    </source>
</evidence>
<comment type="caution">
    <text evidence="2">The sequence shown here is derived from an EMBL/GenBank/DDBJ whole genome shotgun (WGS) entry which is preliminary data.</text>
</comment>
<dbReference type="EMBL" id="BAAAZH010000032">
    <property type="protein sequence ID" value="GAA4128029.1"/>
    <property type="molecule type" value="Genomic_DNA"/>
</dbReference>
<evidence type="ECO:0000313" key="2">
    <source>
        <dbReference type="EMBL" id="GAA4128029.1"/>
    </source>
</evidence>
<proteinExistence type="predicted"/>
<reference evidence="3" key="1">
    <citation type="journal article" date="2019" name="Int. J. Syst. Evol. Microbiol.">
        <title>The Global Catalogue of Microorganisms (GCM) 10K type strain sequencing project: providing services to taxonomists for standard genome sequencing and annotation.</title>
        <authorList>
            <consortium name="The Broad Institute Genomics Platform"/>
            <consortium name="The Broad Institute Genome Sequencing Center for Infectious Disease"/>
            <person name="Wu L."/>
            <person name="Ma J."/>
        </authorList>
    </citation>
    <scope>NUCLEOTIDE SEQUENCE [LARGE SCALE GENOMIC DNA]</scope>
    <source>
        <strain evidence="3">JCM 16703</strain>
    </source>
</reference>
<feature type="compositionally biased region" description="Basic and acidic residues" evidence="1">
    <location>
        <begin position="68"/>
        <end position="88"/>
    </location>
</feature>
<dbReference type="Proteomes" id="UP001501495">
    <property type="component" value="Unassembled WGS sequence"/>
</dbReference>
<sequence>MFRRNRRAPGRHTEAYLSRRATRTARDAAVDATDGPSVPVAEAEVSVEPEMSVEADAAVDATVEAAVEQHTEHEAEHEAEHEESEHESGTVLCGRCETLLAGDELNAKRAQRAAGAA</sequence>
<feature type="compositionally biased region" description="Basic residues" evidence="1">
    <location>
        <begin position="1"/>
        <end position="10"/>
    </location>
</feature>
<keyword evidence="3" id="KW-1185">Reference proteome</keyword>
<name>A0ABP7XYL1_9ACTN</name>
<dbReference type="RefSeq" id="WP_344735187.1">
    <property type="nucleotide sequence ID" value="NZ_BAAAZH010000032.1"/>
</dbReference>
<evidence type="ECO:0000256" key="1">
    <source>
        <dbReference type="SAM" id="MobiDB-lite"/>
    </source>
</evidence>
<protein>
    <submittedName>
        <fullName evidence="2">Uncharacterized protein</fullName>
    </submittedName>
</protein>
<feature type="region of interest" description="Disordered" evidence="1">
    <location>
        <begin position="68"/>
        <end position="90"/>
    </location>
</feature>